<dbReference type="Pfam" id="PF20217">
    <property type="entry name" value="DUF6577"/>
    <property type="match status" value="1"/>
</dbReference>
<accession>W7YTG8</accession>
<reference evidence="1 2" key="1">
    <citation type="journal article" date="2014" name="Genome Announc.">
        <title>Draft Genome Sequence of Cytophaga fermentans JCM 21142T, a Facultative Anaerobe Isolated from Marine Mud.</title>
        <authorList>
            <person name="Starns D."/>
            <person name="Oshima K."/>
            <person name="Suda W."/>
            <person name="Iino T."/>
            <person name="Yuki M."/>
            <person name="Inoue J."/>
            <person name="Kitamura K."/>
            <person name="Iida T."/>
            <person name="Darby A."/>
            <person name="Hattori M."/>
            <person name="Ohkuma M."/>
        </authorList>
    </citation>
    <scope>NUCLEOTIDE SEQUENCE [LARGE SCALE GENOMIC DNA]</scope>
    <source>
        <strain evidence="1 2">JCM 21142</strain>
    </source>
</reference>
<sequence>MAIITICCRYIVFVSLAINYRIIEDKKLNIEKLKERFNDTEYLLTKDIAEFYLSLDPLVKKTTINWRVYALIRKGILTRIGRGKFCFGSSKIFAPGLNRKEKVIYNKLKSEFPFVDICVWNTKILNEFMQHQPGNFQIIVEVEKEVSQSVFYFLKELNYPVFIEPTEEILEKYLPTDKEAIIIKSLVSESPLQESGNIRTITIEKLLVDIFSDSIIFSAQQGAELRTIFQEAFNKYTVNQSKMLRYASRRRKKDSFQAYLSTIQIYGSKNQDAAKL</sequence>
<dbReference type="AlphaFoldDB" id="W7YTG8"/>
<name>W7YTG8_9BACT</name>
<gene>
    <name evidence="1" type="ORF">JCM21142_104490</name>
</gene>
<evidence type="ECO:0000313" key="1">
    <source>
        <dbReference type="EMBL" id="GAF05739.1"/>
    </source>
</evidence>
<dbReference type="EMBL" id="BAMD01000114">
    <property type="protein sequence ID" value="GAF05739.1"/>
    <property type="molecule type" value="Genomic_DNA"/>
</dbReference>
<organism evidence="1 2">
    <name type="scientific">Saccharicrinis fermentans DSM 9555 = JCM 21142</name>
    <dbReference type="NCBI Taxonomy" id="869213"/>
    <lineage>
        <taxon>Bacteria</taxon>
        <taxon>Pseudomonadati</taxon>
        <taxon>Bacteroidota</taxon>
        <taxon>Bacteroidia</taxon>
        <taxon>Marinilabiliales</taxon>
        <taxon>Marinilabiliaceae</taxon>
        <taxon>Saccharicrinis</taxon>
    </lineage>
</organism>
<evidence type="ECO:0000313" key="2">
    <source>
        <dbReference type="Proteomes" id="UP000019402"/>
    </source>
</evidence>
<comment type="caution">
    <text evidence="1">The sequence shown here is derived from an EMBL/GenBank/DDBJ whole genome shotgun (WGS) entry which is preliminary data.</text>
</comment>
<protein>
    <submittedName>
        <fullName evidence="1">Uncharacterized protein</fullName>
    </submittedName>
</protein>
<dbReference type="eggNOG" id="ENOG502ZAD1">
    <property type="taxonomic scope" value="Bacteria"/>
</dbReference>
<dbReference type="STRING" id="869213.GCA_000517085_04762"/>
<proteinExistence type="predicted"/>
<keyword evidence="2" id="KW-1185">Reference proteome</keyword>
<dbReference type="RefSeq" id="WP_200871476.1">
    <property type="nucleotide sequence ID" value="NZ_BAMD01000114.1"/>
</dbReference>
<dbReference type="InterPro" id="IPR046484">
    <property type="entry name" value="DUF6577"/>
</dbReference>
<dbReference type="Proteomes" id="UP000019402">
    <property type="component" value="Unassembled WGS sequence"/>
</dbReference>